<reference evidence="2" key="1">
    <citation type="submission" date="2023-03" db="EMBL/GenBank/DDBJ databases">
        <title>Actinoallomurus iriomotensis NBRC 103684.</title>
        <authorList>
            <person name="Ichikawa N."/>
            <person name="Sato H."/>
            <person name="Tonouchi N."/>
        </authorList>
    </citation>
    <scope>NUCLEOTIDE SEQUENCE</scope>
    <source>
        <strain evidence="2">NBRC 103684</strain>
    </source>
</reference>
<evidence type="ECO:0000313" key="3">
    <source>
        <dbReference type="Proteomes" id="UP001165074"/>
    </source>
</evidence>
<dbReference type="Proteomes" id="UP001165074">
    <property type="component" value="Unassembled WGS sequence"/>
</dbReference>
<dbReference type="AlphaFoldDB" id="A0A9W6SB70"/>
<sequence>MSHGLFEVPVVMLAQSAMFTADIRPFVGVIAAVLAAILAGHASWHVTDRIVTRLKRTDHDEF</sequence>
<keyword evidence="1" id="KW-0472">Membrane</keyword>
<comment type="caution">
    <text evidence="2">The sequence shown here is derived from an EMBL/GenBank/DDBJ whole genome shotgun (WGS) entry which is preliminary data.</text>
</comment>
<gene>
    <name evidence="2" type="ORF">Airi02_071290</name>
</gene>
<name>A0A9W6SB70_9ACTN</name>
<organism evidence="2 3">
    <name type="scientific">Actinoallomurus iriomotensis</name>
    <dbReference type="NCBI Taxonomy" id="478107"/>
    <lineage>
        <taxon>Bacteria</taxon>
        <taxon>Bacillati</taxon>
        <taxon>Actinomycetota</taxon>
        <taxon>Actinomycetes</taxon>
        <taxon>Streptosporangiales</taxon>
        <taxon>Thermomonosporaceae</taxon>
        <taxon>Actinoallomurus</taxon>
    </lineage>
</organism>
<accession>A0A9W6SB70</accession>
<keyword evidence="1" id="KW-0812">Transmembrane</keyword>
<evidence type="ECO:0000256" key="1">
    <source>
        <dbReference type="SAM" id="Phobius"/>
    </source>
</evidence>
<keyword evidence="1" id="KW-1133">Transmembrane helix</keyword>
<evidence type="ECO:0000313" key="2">
    <source>
        <dbReference type="EMBL" id="GLY89200.1"/>
    </source>
</evidence>
<feature type="transmembrane region" description="Helical" evidence="1">
    <location>
        <begin position="26"/>
        <end position="46"/>
    </location>
</feature>
<protein>
    <submittedName>
        <fullName evidence="2">Uncharacterized protein</fullName>
    </submittedName>
</protein>
<proteinExistence type="predicted"/>
<keyword evidence="3" id="KW-1185">Reference proteome</keyword>
<dbReference type="RefSeq" id="WP_285579300.1">
    <property type="nucleotide sequence ID" value="NZ_BSTK01000012.1"/>
</dbReference>
<dbReference type="EMBL" id="BSTK01000012">
    <property type="protein sequence ID" value="GLY89200.1"/>
    <property type="molecule type" value="Genomic_DNA"/>
</dbReference>